<dbReference type="EMBL" id="LXQA010757613">
    <property type="protein sequence ID" value="MCI69512.1"/>
    <property type="molecule type" value="Genomic_DNA"/>
</dbReference>
<name>A0A392U802_9FABA</name>
<reference evidence="1 2" key="1">
    <citation type="journal article" date="2018" name="Front. Plant Sci.">
        <title>Red Clover (Trifolium pratense) and Zigzag Clover (T. medium) - A Picture of Genomic Similarities and Differences.</title>
        <authorList>
            <person name="Dluhosova J."/>
            <person name="Istvanek J."/>
            <person name="Nedelnik J."/>
            <person name="Repkova J."/>
        </authorList>
    </citation>
    <scope>NUCLEOTIDE SEQUENCE [LARGE SCALE GENOMIC DNA]</scope>
    <source>
        <strain evidence="2">cv. 10/8</strain>
        <tissue evidence="1">Leaf</tissue>
    </source>
</reference>
<sequence>MCPALGAAGAALGANEKLEVAGCAVGCAPCGWCCARRRCAALYIVF</sequence>
<protein>
    <submittedName>
        <fullName evidence="1">Uncharacterized protein</fullName>
    </submittedName>
</protein>
<keyword evidence="2" id="KW-1185">Reference proteome</keyword>
<comment type="caution">
    <text evidence="1">The sequence shown here is derived from an EMBL/GenBank/DDBJ whole genome shotgun (WGS) entry which is preliminary data.</text>
</comment>
<proteinExistence type="predicted"/>
<evidence type="ECO:0000313" key="2">
    <source>
        <dbReference type="Proteomes" id="UP000265520"/>
    </source>
</evidence>
<dbReference type="AlphaFoldDB" id="A0A392U802"/>
<evidence type="ECO:0000313" key="1">
    <source>
        <dbReference type="EMBL" id="MCI69512.1"/>
    </source>
</evidence>
<dbReference type="Proteomes" id="UP000265520">
    <property type="component" value="Unassembled WGS sequence"/>
</dbReference>
<accession>A0A392U802</accession>
<organism evidence="1 2">
    <name type="scientific">Trifolium medium</name>
    <dbReference type="NCBI Taxonomy" id="97028"/>
    <lineage>
        <taxon>Eukaryota</taxon>
        <taxon>Viridiplantae</taxon>
        <taxon>Streptophyta</taxon>
        <taxon>Embryophyta</taxon>
        <taxon>Tracheophyta</taxon>
        <taxon>Spermatophyta</taxon>
        <taxon>Magnoliopsida</taxon>
        <taxon>eudicotyledons</taxon>
        <taxon>Gunneridae</taxon>
        <taxon>Pentapetalae</taxon>
        <taxon>rosids</taxon>
        <taxon>fabids</taxon>
        <taxon>Fabales</taxon>
        <taxon>Fabaceae</taxon>
        <taxon>Papilionoideae</taxon>
        <taxon>50 kb inversion clade</taxon>
        <taxon>NPAAA clade</taxon>
        <taxon>Hologalegina</taxon>
        <taxon>IRL clade</taxon>
        <taxon>Trifolieae</taxon>
        <taxon>Trifolium</taxon>
    </lineage>
</organism>